<dbReference type="Proteomes" id="UP000009168">
    <property type="component" value="Unassembled WGS sequence"/>
</dbReference>
<dbReference type="STRING" id="312017.I7MK20"/>
<dbReference type="eggNOG" id="ENOG502QV2M">
    <property type="taxonomic scope" value="Eukaryota"/>
</dbReference>
<dbReference type="KEGG" id="tet:TTHERM_00340080"/>
<dbReference type="OrthoDB" id="329034at2759"/>
<evidence type="ECO:0000313" key="1">
    <source>
        <dbReference type="EMBL" id="EAR97427.3"/>
    </source>
</evidence>
<accession>I7MK20</accession>
<dbReference type="RefSeq" id="XP_001017672.3">
    <property type="nucleotide sequence ID" value="XM_001017672.3"/>
</dbReference>
<sequence>MASRIKTDEGVDSLFKFQRQQVPQTPEEIKQFRQSYRKQLGKSCIHPKLRVDPKTMQLPSVYGKPQPPSDHYGDYFQDKFVGVEDVVNDIREQIYASNKAMPLGKTLDRKYVFPDQVQKQNFRYGATTRKDEKDAKDLIYSYVDDAKQNEQHQTNRPFLKPLSQLEAGEQFNRRYDTKYFNPDNKFGVSSLIKTDEMKKVFQSEDNQASTKIIDRRQELYQNANHIHLGMPKSSFIFKDTAKRNFLSSSTPNLNLQKLGVADCLKYKDLTLQDVMQSNIGRSIPTIGVKSVSQIDDKKIFGIPSIRTDISPPRFQSLTNQYNYGNELSASQLLNPYQYSAYGLKEEDFSKLRPREEVKKKHSLFYINSYQKQNKDKITSQCYRLQLQNWKISWNFLESLRDSRNNRIRISKFKKLFVSYVGVRLGLMILLLNIQHKLNFIVQFTFQCVLNREFYLSVNSFYFQKSKQINSYQFKVYLDILLIKFVIVNFLQFFIEQKIYNCISQKKKQKTRHNLIKCIIVQFSLFENYMNNQIKQFSKNVKDLLVIEYSNKYQTSRR</sequence>
<evidence type="ECO:0000313" key="2">
    <source>
        <dbReference type="Proteomes" id="UP000009168"/>
    </source>
</evidence>
<proteinExistence type="predicted"/>
<organism evidence="1 2">
    <name type="scientific">Tetrahymena thermophila (strain SB210)</name>
    <dbReference type="NCBI Taxonomy" id="312017"/>
    <lineage>
        <taxon>Eukaryota</taxon>
        <taxon>Sar</taxon>
        <taxon>Alveolata</taxon>
        <taxon>Ciliophora</taxon>
        <taxon>Intramacronucleata</taxon>
        <taxon>Oligohymenophorea</taxon>
        <taxon>Hymenostomatida</taxon>
        <taxon>Tetrahymenina</taxon>
        <taxon>Tetrahymenidae</taxon>
        <taxon>Tetrahymena</taxon>
    </lineage>
</organism>
<gene>
    <name evidence="1" type="ORF">TTHERM_00340080</name>
</gene>
<reference evidence="2" key="1">
    <citation type="journal article" date="2006" name="PLoS Biol.">
        <title>Macronuclear genome sequence of the ciliate Tetrahymena thermophila, a model eukaryote.</title>
        <authorList>
            <person name="Eisen J.A."/>
            <person name="Coyne R.S."/>
            <person name="Wu M."/>
            <person name="Wu D."/>
            <person name="Thiagarajan M."/>
            <person name="Wortman J.R."/>
            <person name="Badger J.H."/>
            <person name="Ren Q."/>
            <person name="Amedeo P."/>
            <person name="Jones K.M."/>
            <person name="Tallon L.J."/>
            <person name="Delcher A.L."/>
            <person name="Salzberg S.L."/>
            <person name="Silva J.C."/>
            <person name="Haas B.J."/>
            <person name="Majoros W.H."/>
            <person name="Farzad M."/>
            <person name="Carlton J.M."/>
            <person name="Smith R.K. Jr."/>
            <person name="Garg J."/>
            <person name="Pearlman R.E."/>
            <person name="Karrer K.M."/>
            <person name="Sun L."/>
            <person name="Manning G."/>
            <person name="Elde N.C."/>
            <person name="Turkewitz A.P."/>
            <person name="Asai D.J."/>
            <person name="Wilkes D.E."/>
            <person name="Wang Y."/>
            <person name="Cai H."/>
            <person name="Collins K."/>
            <person name="Stewart B.A."/>
            <person name="Lee S.R."/>
            <person name="Wilamowska K."/>
            <person name="Weinberg Z."/>
            <person name="Ruzzo W.L."/>
            <person name="Wloga D."/>
            <person name="Gaertig J."/>
            <person name="Frankel J."/>
            <person name="Tsao C.-C."/>
            <person name="Gorovsky M.A."/>
            <person name="Keeling P.J."/>
            <person name="Waller R.F."/>
            <person name="Patron N.J."/>
            <person name="Cherry J.M."/>
            <person name="Stover N.A."/>
            <person name="Krieger C.J."/>
            <person name="del Toro C."/>
            <person name="Ryder H.F."/>
            <person name="Williamson S.C."/>
            <person name="Barbeau R.A."/>
            <person name="Hamilton E.P."/>
            <person name="Orias E."/>
        </authorList>
    </citation>
    <scope>NUCLEOTIDE SEQUENCE [LARGE SCALE GENOMIC DNA]</scope>
    <source>
        <strain evidence="2">SB210</strain>
    </source>
</reference>
<dbReference type="AlphaFoldDB" id="I7MK20"/>
<name>I7MK20_TETTS</name>
<dbReference type="InParanoid" id="I7MK20"/>
<keyword evidence="2" id="KW-1185">Reference proteome</keyword>
<dbReference type="GeneID" id="7828074"/>
<dbReference type="EMBL" id="GG662666">
    <property type="protein sequence ID" value="EAR97427.3"/>
    <property type="molecule type" value="Genomic_DNA"/>
</dbReference>
<protein>
    <submittedName>
        <fullName evidence="1">Uncharacterized protein</fullName>
    </submittedName>
</protein>